<dbReference type="PROSITE" id="PS50191">
    <property type="entry name" value="CRAL_TRIO"/>
    <property type="match status" value="1"/>
</dbReference>
<organism evidence="2 3">
    <name type="scientific">Pseudolycoriella hygida</name>
    <dbReference type="NCBI Taxonomy" id="35572"/>
    <lineage>
        <taxon>Eukaryota</taxon>
        <taxon>Metazoa</taxon>
        <taxon>Ecdysozoa</taxon>
        <taxon>Arthropoda</taxon>
        <taxon>Hexapoda</taxon>
        <taxon>Insecta</taxon>
        <taxon>Pterygota</taxon>
        <taxon>Neoptera</taxon>
        <taxon>Endopterygota</taxon>
        <taxon>Diptera</taxon>
        <taxon>Nematocera</taxon>
        <taxon>Sciaroidea</taxon>
        <taxon>Sciaridae</taxon>
        <taxon>Pseudolycoriella</taxon>
    </lineage>
</organism>
<comment type="caution">
    <text evidence="2">The sequence shown here is derived from an EMBL/GenBank/DDBJ whole genome shotgun (WGS) entry which is preliminary data.</text>
</comment>
<evidence type="ECO:0000313" key="2">
    <source>
        <dbReference type="EMBL" id="KAJ6634756.1"/>
    </source>
</evidence>
<accession>A0A9Q0MN45</accession>
<dbReference type="Proteomes" id="UP001151699">
    <property type="component" value="Chromosome C"/>
</dbReference>
<reference evidence="2" key="1">
    <citation type="submission" date="2022-07" db="EMBL/GenBank/DDBJ databases">
        <authorList>
            <person name="Trinca V."/>
            <person name="Uliana J.V.C."/>
            <person name="Torres T.T."/>
            <person name="Ward R.J."/>
            <person name="Monesi N."/>
        </authorList>
    </citation>
    <scope>NUCLEOTIDE SEQUENCE</scope>
    <source>
        <strain evidence="2">HSMRA1968</strain>
        <tissue evidence="2">Whole embryos</tissue>
    </source>
</reference>
<proteinExistence type="predicted"/>
<feature type="domain" description="CRAL-TRIO" evidence="1">
    <location>
        <begin position="88"/>
        <end position="245"/>
    </location>
</feature>
<evidence type="ECO:0000259" key="1">
    <source>
        <dbReference type="PROSITE" id="PS50191"/>
    </source>
</evidence>
<gene>
    <name evidence="2" type="primary">RLBP1_0</name>
    <name evidence="2" type="ORF">Bhyg_13335</name>
</gene>
<evidence type="ECO:0000313" key="3">
    <source>
        <dbReference type="Proteomes" id="UP001151699"/>
    </source>
</evidence>
<keyword evidence="3" id="KW-1185">Reference proteome</keyword>
<dbReference type="CDD" id="cd00170">
    <property type="entry name" value="SEC14"/>
    <property type="match status" value="1"/>
</dbReference>
<protein>
    <submittedName>
        <fullName evidence="2">Retinaldehyde-binding protein 1</fullName>
    </submittedName>
</protein>
<sequence>MTNLPHPFLNRSLTEKLTSDESALIDDIFSWIKEQPMFPNFTREHAHQFLHACYWNPIKAKKALQNYCEIRANTPLLFDNRDPLSDAVQNVLNMTEMVSIPKTTPEGYKILYYRLIDTDPSKINFSDAVRSFCMFNDMRISEDGLTEGYIVVFDMKGLKLGHLAKIQLSSLRAFMSYIQEAHPVRLKKVLVIHAASFISQIMIIVRPLIKSDLLSLLQFTTQGPLEVFSCDLVPQDYGGSLKTMAEYYTLERKLLETKYKDWLPDSVHLREIRPSKTKDKLQSTSANFSHLDID</sequence>
<dbReference type="EMBL" id="WJQU01000004">
    <property type="protein sequence ID" value="KAJ6634756.1"/>
    <property type="molecule type" value="Genomic_DNA"/>
</dbReference>
<dbReference type="GO" id="GO:1902936">
    <property type="term" value="F:phosphatidylinositol bisphosphate binding"/>
    <property type="evidence" value="ECO:0007669"/>
    <property type="project" value="TreeGrafter"/>
</dbReference>
<dbReference type="AlphaFoldDB" id="A0A9Q0MN45"/>
<dbReference type="SUPFAM" id="SSF46938">
    <property type="entry name" value="CRAL/TRIO N-terminal domain"/>
    <property type="match status" value="1"/>
</dbReference>
<dbReference type="InterPro" id="IPR036865">
    <property type="entry name" value="CRAL-TRIO_dom_sf"/>
</dbReference>
<dbReference type="SUPFAM" id="SSF52087">
    <property type="entry name" value="CRAL/TRIO domain"/>
    <property type="match status" value="1"/>
</dbReference>
<name>A0A9Q0MN45_9DIPT</name>
<dbReference type="InterPro" id="IPR036273">
    <property type="entry name" value="CRAL/TRIO_N_dom_sf"/>
</dbReference>
<dbReference type="Pfam" id="PF00650">
    <property type="entry name" value="CRAL_TRIO"/>
    <property type="match status" value="1"/>
</dbReference>
<dbReference type="GO" id="GO:0016020">
    <property type="term" value="C:membrane"/>
    <property type="evidence" value="ECO:0007669"/>
    <property type="project" value="TreeGrafter"/>
</dbReference>
<dbReference type="InterPro" id="IPR001251">
    <property type="entry name" value="CRAL-TRIO_dom"/>
</dbReference>
<dbReference type="Gene3D" id="3.40.525.10">
    <property type="entry name" value="CRAL-TRIO lipid binding domain"/>
    <property type="match status" value="1"/>
</dbReference>
<dbReference type="PANTHER" id="PTHR10174:SF222">
    <property type="entry name" value="GH10083P-RELATED"/>
    <property type="match status" value="1"/>
</dbReference>
<dbReference type="SMART" id="SM00516">
    <property type="entry name" value="SEC14"/>
    <property type="match status" value="1"/>
</dbReference>
<dbReference type="OrthoDB" id="1434354at2759"/>
<dbReference type="PANTHER" id="PTHR10174">
    <property type="entry name" value="ALPHA-TOCOPHEROL TRANSFER PROTEIN-RELATED"/>
    <property type="match status" value="1"/>
</dbReference>